<keyword evidence="5 7" id="KW-1133">Transmembrane helix</keyword>
<sequence>MSIIFWQQVLKVFIALFIITDSIGNLPFFMGMTEGMEKKERRGIFFSALLTGLFLLALFGFAGFLIFDIFDLTINDLRIAGGILLFMISIEIMFRGRFSYEHKEDVGVVPLGCPLLVGPGAITTVIMMGRIYDPLAVVVGVLLCFALIWFIFFFAERLFRLLGHNGSLIVTKIFAIIMAGIAVKFIRQGVQAILGI</sequence>
<protein>
    <recommendedName>
        <fullName evidence="7">UPF0056 membrane protein</fullName>
    </recommendedName>
</protein>
<gene>
    <name evidence="8" type="ORF">COT42_06795</name>
</gene>
<comment type="subcellular location">
    <subcellularLocation>
        <location evidence="1 7">Cell membrane</location>
        <topology evidence="1 7">Multi-pass membrane protein</topology>
    </subcellularLocation>
</comment>
<evidence type="ECO:0000256" key="3">
    <source>
        <dbReference type="ARBA" id="ARBA00022475"/>
    </source>
</evidence>
<feature type="transmembrane region" description="Helical" evidence="7">
    <location>
        <begin position="167"/>
        <end position="186"/>
    </location>
</feature>
<organism evidence="8 9">
    <name type="scientific">Candidatus Saganbacteria bacterium CG08_land_8_20_14_0_20_45_16</name>
    <dbReference type="NCBI Taxonomy" id="2014293"/>
    <lineage>
        <taxon>Bacteria</taxon>
        <taxon>Bacillati</taxon>
        <taxon>Saganbacteria</taxon>
    </lineage>
</organism>
<dbReference type="Proteomes" id="UP000231343">
    <property type="component" value="Unassembled WGS sequence"/>
</dbReference>
<reference evidence="8 9" key="1">
    <citation type="submission" date="2017-09" db="EMBL/GenBank/DDBJ databases">
        <title>Depth-based differentiation of microbial function through sediment-hosted aquifers and enrichment of novel symbionts in the deep terrestrial subsurface.</title>
        <authorList>
            <person name="Probst A.J."/>
            <person name="Ladd B."/>
            <person name="Jarett J.K."/>
            <person name="Geller-Mcgrath D.E."/>
            <person name="Sieber C.M."/>
            <person name="Emerson J.B."/>
            <person name="Anantharaman K."/>
            <person name="Thomas B.C."/>
            <person name="Malmstrom R."/>
            <person name="Stieglmeier M."/>
            <person name="Klingl A."/>
            <person name="Woyke T."/>
            <person name="Ryan C.M."/>
            <person name="Banfield J.F."/>
        </authorList>
    </citation>
    <scope>NUCLEOTIDE SEQUENCE [LARGE SCALE GENOMIC DNA]</scope>
    <source>
        <strain evidence="8">CG08_land_8_20_14_0_20_45_16</strain>
    </source>
</reference>
<dbReference type="GO" id="GO:0005886">
    <property type="term" value="C:plasma membrane"/>
    <property type="evidence" value="ECO:0007669"/>
    <property type="project" value="UniProtKB-SubCell"/>
</dbReference>
<name>A0A2H0XXM5_UNCSA</name>
<feature type="transmembrane region" description="Helical" evidence="7">
    <location>
        <begin position="108"/>
        <end position="129"/>
    </location>
</feature>
<dbReference type="PANTHER" id="PTHR33508:SF1">
    <property type="entry name" value="UPF0056 MEMBRANE PROTEIN YHCE"/>
    <property type="match status" value="1"/>
</dbReference>
<dbReference type="AlphaFoldDB" id="A0A2H0XXM5"/>
<evidence type="ECO:0000313" key="9">
    <source>
        <dbReference type="Proteomes" id="UP000231343"/>
    </source>
</evidence>
<evidence type="ECO:0000256" key="7">
    <source>
        <dbReference type="RuleBase" id="RU362048"/>
    </source>
</evidence>
<accession>A0A2H0XXM5</accession>
<dbReference type="PANTHER" id="PTHR33508">
    <property type="entry name" value="UPF0056 MEMBRANE PROTEIN YHCE"/>
    <property type="match status" value="1"/>
</dbReference>
<evidence type="ECO:0000256" key="5">
    <source>
        <dbReference type="ARBA" id="ARBA00022989"/>
    </source>
</evidence>
<proteinExistence type="inferred from homology"/>
<evidence type="ECO:0000256" key="6">
    <source>
        <dbReference type="ARBA" id="ARBA00023136"/>
    </source>
</evidence>
<comment type="similarity">
    <text evidence="2 7">Belongs to the UPF0056 (MarC) family.</text>
</comment>
<evidence type="ECO:0000256" key="4">
    <source>
        <dbReference type="ARBA" id="ARBA00022692"/>
    </source>
</evidence>
<dbReference type="Pfam" id="PF01914">
    <property type="entry name" value="MarC"/>
    <property type="match status" value="1"/>
</dbReference>
<keyword evidence="4 7" id="KW-0812">Transmembrane</keyword>
<feature type="transmembrane region" description="Helical" evidence="7">
    <location>
        <begin position="79"/>
        <end position="96"/>
    </location>
</feature>
<evidence type="ECO:0000256" key="2">
    <source>
        <dbReference type="ARBA" id="ARBA00009784"/>
    </source>
</evidence>
<feature type="transmembrane region" description="Helical" evidence="7">
    <location>
        <begin position="135"/>
        <end position="155"/>
    </location>
</feature>
<evidence type="ECO:0000256" key="1">
    <source>
        <dbReference type="ARBA" id="ARBA00004651"/>
    </source>
</evidence>
<feature type="transmembrane region" description="Helical" evidence="7">
    <location>
        <begin position="44"/>
        <end position="67"/>
    </location>
</feature>
<dbReference type="NCBIfam" id="TIGR00427">
    <property type="entry name" value="NAAT family transporter"/>
    <property type="match status" value="1"/>
</dbReference>
<keyword evidence="3" id="KW-1003">Cell membrane</keyword>
<dbReference type="InterPro" id="IPR002771">
    <property type="entry name" value="Multi_antbiot-R_MarC"/>
</dbReference>
<keyword evidence="6 7" id="KW-0472">Membrane</keyword>
<evidence type="ECO:0000313" key="8">
    <source>
        <dbReference type="EMBL" id="PIS28879.1"/>
    </source>
</evidence>
<comment type="caution">
    <text evidence="8">The sequence shown here is derived from an EMBL/GenBank/DDBJ whole genome shotgun (WGS) entry which is preliminary data.</text>
</comment>
<feature type="transmembrane region" description="Helical" evidence="7">
    <location>
        <begin position="12"/>
        <end position="32"/>
    </location>
</feature>
<dbReference type="EMBL" id="PEYM01000113">
    <property type="protein sequence ID" value="PIS28879.1"/>
    <property type="molecule type" value="Genomic_DNA"/>
</dbReference>